<evidence type="ECO:0000313" key="7">
    <source>
        <dbReference type="EMBL" id="CAH1114384.1"/>
    </source>
</evidence>
<gene>
    <name evidence="7" type="ORF">PSYICH_LOCUS14205</name>
</gene>
<feature type="transmembrane region" description="Helical" evidence="5">
    <location>
        <begin position="158"/>
        <end position="177"/>
    </location>
</feature>
<dbReference type="Pfam" id="PF00083">
    <property type="entry name" value="Sugar_tr"/>
    <property type="match status" value="1"/>
</dbReference>
<evidence type="ECO:0000256" key="3">
    <source>
        <dbReference type="ARBA" id="ARBA00022989"/>
    </source>
</evidence>
<dbReference type="Gene3D" id="1.20.1250.20">
    <property type="entry name" value="MFS general substrate transporter like domains"/>
    <property type="match status" value="1"/>
</dbReference>
<protein>
    <recommendedName>
        <fullName evidence="6">Major facilitator superfamily (MFS) profile domain-containing protein</fullName>
    </recommendedName>
</protein>
<evidence type="ECO:0000256" key="2">
    <source>
        <dbReference type="ARBA" id="ARBA00022692"/>
    </source>
</evidence>
<dbReference type="InterPro" id="IPR005828">
    <property type="entry name" value="MFS_sugar_transport-like"/>
</dbReference>
<dbReference type="AlphaFoldDB" id="A0A9P0D9E9"/>
<feature type="transmembrane region" description="Helical" evidence="5">
    <location>
        <begin position="216"/>
        <end position="238"/>
    </location>
</feature>
<dbReference type="EMBL" id="OV651820">
    <property type="protein sequence ID" value="CAH1114384.1"/>
    <property type="molecule type" value="Genomic_DNA"/>
</dbReference>
<dbReference type="InterPro" id="IPR036259">
    <property type="entry name" value="MFS_trans_sf"/>
</dbReference>
<comment type="subcellular location">
    <subcellularLocation>
        <location evidence="1">Membrane</location>
        <topology evidence="1">Multi-pass membrane protein</topology>
    </subcellularLocation>
</comment>
<keyword evidence="4 5" id="KW-0472">Membrane</keyword>
<dbReference type="Proteomes" id="UP001153636">
    <property type="component" value="Chromosome 8"/>
</dbReference>
<evidence type="ECO:0000256" key="5">
    <source>
        <dbReference type="SAM" id="Phobius"/>
    </source>
</evidence>
<evidence type="ECO:0000313" key="8">
    <source>
        <dbReference type="Proteomes" id="UP001153636"/>
    </source>
</evidence>
<feature type="transmembrane region" description="Helical" evidence="5">
    <location>
        <begin position="244"/>
        <end position="262"/>
    </location>
</feature>
<reference evidence="7" key="1">
    <citation type="submission" date="2022-01" db="EMBL/GenBank/DDBJ databases">
        <authorList>
            <person name="King R."/>
        </authorList>
    </citation>
    <scope>NUCLEOTIDE SEQUENCE</scope>
</reference>
<dbReference type="CDD" id="cd17317">
    <property type="entry name" value="MFS_SLC22"/>
    <property type="match status" value="1"/>
</dbReference>
<dbReference type="SUPFAM" id="SSF103473">
    <property type="entry name" value="MFS general substrate transporter"/>
    <property type="match status" value="1"/>
</dbReference>
<dbReference type="GO" id="GO:0016020">
    <property type="term" value="C:membrane"/>
    <property type="evidence" value="ECO:0007669"/>
    <property type="project" value="UniProtKB-SubCell"/>
</dbReference>
<name>A0A9P0D9E9_9CUCU</name>
<feature type="transmembrane region" description="Helical" evidence="5">
    <location>
        <begin position="446"/>
        <end position="468"/>
    </location>
</feature>
<feature type="transmembrane region" description="Helical" evidence="5">
    <location>
        <begin position="474"/>
        <end position="494"/>
    </location>
</feature>
<evidence type="ECO:0000256" key="1">
    <source>
        <dbReference type="ARBA" id="ARBA00004141"/>
    </source>
</evidence>
<sequence length="547" mass="60585">MDGAHDLDSLMGLLGDFGKYQAWQYSLHILSALTAGINMMSLVTVAAVPDHRCKIPGYDINDTYTKLNNTISSRYYNKLDSGKYDVCSWMNTTTQSVSKCDSFLWDHTYFNSSRAIEWQFVCDRRWMAAVAQSVYMMGVFTGAVILGKMADKYGRKPIFCWSAVLQLVLGVGVAFTPEYLSFLMFRFFYGIFGSAGSYIPGFVLSMELVGPSKRSMCGVAFQGVFAMGIMLVAAWASVIKDRQILQVVYGCHSLLLIGHIWLMDESPRWLWSNGRIRESVTIVQKALKMNGKHLNLDTAEFVSQGMVGAKAKQDSAEMADLFRTPNLRKKTLNVMLAWFANALVYYGLSLGTNSLEGNPFLNMFIMAVVELPSYVVTVYLMDKWGRRSLTALEMIGGGICCIVAANVVQVSASMSFMFIGKFLIASSFAIIYNFSAELFPTVIRSFAMGLGAMCARSAGAMTPLISLLDSFDPKIPSIIFAVISIVSGTCVMFLPETLDKPLPQTIQEGETFGVGDTMFTSLCRKGVIEEHTSRSKKTDAEQMRPLK</sequence>
<keyword evidence="3 5" id="KW-1133">Transmembrane helix</keyword>
<proteinExistence type="predicted"/>
<feature type="transmembrane region" description="Helical" evidence="5">
    <location>
        <begin position="331"/>
        <end position="348"/>
    </location>
</feature>
<dbReference type="OrthoDB" id="5141738at2759"/>
<dbReference type="GO" id="GO:0022857">
    <property type="term" value="F:transmembrane transporter activity"/>
    <property type="evidence" value="ECO:0007669"/>
    <property type="project" value="InterPro"/>
</dbReference>
<dbReference type="PROSITE" id="PS00216">
    <property type="entry name" value="SUGAR_TRANSPORT_1"/>
    <property type="match status" value="1"/>
</dbReference>
<organism evidence="7 8">
    <name type="scientific">Psylliodes chrysocephalus</name>
    <dbReference type="NCBI Taxonomy" id="3402493"/>
    <lineage>
        <taxon>Eukaryota</taxon>
        <taxon>Metazoa</taxon>
        <taxon>Ecdysozoa</taxon>
        <taxon>Arthropoda</taxon>
        <taxon>Hexapoda</taxon>
        <taxon>Insecta</taxon>
        <taxon>Pterygota</taxon>
        <taxon>Neoptera</taxon>
        <taxon>Endopterygota</taxon>
        <taxon>Coleoptera</taxon>
        <taxon>Polyphaga</taxon>
        <taxon>Cucujiformia</taxon>
        <taxon>Chrysomeloidea</taxon>
        <taxon>Chrysomelidae</taxon>
        <taxon>Galerucinae</taxon>
        <taxon>Alticini</taxon>
        <taxon>Psylliodes</taxon>
    </lineage>
</organism>
<accession>A0A9P0D9E9</accession>
<dbReference type="PANTHER" id="PTHR24064">
    <property type="entry name" value="SOLUTE CARRIER FAMILY 22 MEMBER"/>
    <property type="match status" value="1"/>
</dbReference>
<feature type="transmembrane region" description="Helical" evidence="5">
    <location>
        <begin position="183"/>
        <end position="204"/>
    </location>
</feature>
<keyword evidence="2 5" id="KW-0812">Transmembrane</keyword>
<dbReference type="InterPro" id="IPR005829">
    <property type="entry name" value="Sugar_transporter_CS"/>
</dbReference>
<feature type="transmembrane region" description="Helical" evidence="5">
    <location>
        <begin position="414"/>
        <end position="434"/>
    </location>
</feature>
<dbReference type="InterPro" id="IPR020846">
    <property type="entry name" value="MFS_dom"/>
</dbReference>
<evidence type="ECO:0000256" key="4">
    <source>
        <dbReference type="ARBA" id="ARBA00023136"/>
    </source>
</evidence>
<keyword evidence="8" id="KW-1185">Reference proteome</keyword>
<dbReference type="PROSITE" id="PS50850">
    <property type="entry name" value="MFS"/>
    <property type="match status" value="1"/>
</dbReference>
<feature type="transmembrane region" description="Helical" evidence="5">
    <location>
        <begin position="388"/>
        <end position="408"/>
    </location>
</feature>
<feature type="domain" description="Major facilitator superfamily (MFS) profile" evidence="6">
    <location>
        <begin position="66"/>
        <end position="499"/>
    </location>
</feature>
<feature type="transmembrane region" description="Helical" evidence="5">
    <location>
        <begin position="360"/>
        <end position="381"/>
    </location>
</feature>
<evidence type="ECO:0000259" key="6">
    <source>
        <dbReference type="PROSITE" id="PS50850"/>
    </source>
</evidence>